<feature type="transmembrane region" description="Helical" evidence="7">
    <location>
        <begin position="315"/>
        <end position="333"/>
    </location>
</feature>
<proteinExistence type="inferred from homology"/>
<dbReference type="PANTHER" id="PTHR23505">
    <property type="entry name" value="SPINSTER"/>
    <property type="match status" value="1"/>
</dbReference>
<evidence type="ECO:0000256" key="3">
    <source>
        <dbReference type="ARBA" id="ARBA00022692"/>
    </source>
</evidence>
<feature type="domain" description="Major facilitator superfamily (MFS) profile" evidence="8">
    <location>
        <begin position="1"/>
        <end position="352"/>
    </location>
</feature>
<feature type="transmembrane region" description="Helical" evidence="7">
    <location>
        <begin position="264"/>
        <end position="294"/>
    </location>
</feature>
<feature type="transmembrane region" description="Helical" evidence="7">
    <location>
        <begin position="90"/>
        <end position="114"/>
    </location>
</feature>
<dbReference type="Pfam" id="PF07690">
    <property type="entry name" value="MFS_1"/>
    <property type="match status" value="1"/>
</dbReference>
<evidence type="ECO:0000256" key="7">
    <source>
        <dbReference type="SAM" id="Phobius"/>
    </source>
</evidence>
<keyword evidence="2" id="KW-0813">Transport</keyword>
<feature type="transmembrane region" description="Helical" evidence="7">
    <location>
        <begin position="214"/>
        <end position="235"/>
    </location>
</feature>
<feature type="transmembrane region" description="Helical" evidence="7">
    <location>
        <begin position="37"/>
        <end position="58"/>
    </location>
</feature>
<evidence type="ECO:0000259" key="8">
    <source>
        <dbReference type="PROSITE" id="PS50850"/>
    </source>
</evidence>
<evidence type="ECO:0000313" key="10">
    <source>
        <dbReference type="Proteomes" id="UP000270094"/>
    </source>
</evidence>
<dbReference type="GO" id="GO:0016020">
    <property type="term" value="C:membrane"/>
    <property type="evidence" value="ECO:0007669"/>
    <property type="project" value="UniProtKB-SubCell"/>
</dbReference>
<dbReference type="InterPro" id="IPR044770">
    <property type="entry name" value="MFS_spinster-like"/>
</dbReference>
<dbReference type="InterPro" id="IPR020846">
    <property type="entry name" value="MFS_dom"/>
</dbReference>
<comment type="similarity">
    <text evidence="6">Belongs to the major facilitator superfamily. Spinster (TC 2.A.1.49) family.</text>
</comment>
<gene>
    <name evidence="9" type="ORF">SVUK_LOCUS847</name>
</gene>
<keyword evidence="5 7" id="KW-0472">Membrane</keyword>
<organism evidence="9 10">
    <name type="scientific">Strongylus vulgaris</name>
    <name type="common">Blood worm</name>
    <dbReference type="NCBI Taxonomy" id="40348"/>
    <lineage>
        <taxon>Eukaryota</taxon>
        <taxon>Metazoa</taxon>
        <taxon>Ecdysozoa</taxon>
        <taxon>Nematoda</taxon>
        <taxon>Chromadorea</taxon>
        <taxon>Rhabditida</taxon>
        <taxon>Rhabditina</taxon>
        <taxon>Rhabditomorpha</taxon>
        <taxon>Strongyloidea</taxon>
        <taxon>Strongylidae</taxon>
        <taxon>Strongylus</taxon>
    </lineage>
</organism>
<evidence type="ECO:0000256" key="1">
    <source>
        <dbReference type="ARBA" id="ARBA00004141"/>
    </source>
</evidence>
<evidence type="ECO:0000256" key="4">
    <source>
        <dbReference type="ARBA" id="ARBA00022989"/>
    </source>
</evidence>
<dbReference type="PANTHER" id="PTHR23505:SF88">
    <property type="entry name" value="MAJOR FACILITATOR SUPERFAMILY (MFS) PROFILE DOMAIN-CONTAINING PROTEIN"/>
    <property type="match status" value="1"/>
</dbReference>
<dbReference type="InterPro" id="IPR036259">
    <property type="entry name" value="MFS_trans_sf"/>
</dbReference>
<feature type="transmembrane region" description="Helical" evidence="7">
    <location>
        <begin position="65"/>
        <end position="84"/>
    </location>
</feature>
<keyword evidence="3 7" id="KW-0812">Transmembrane</keyword>
<protein>
    <recommendedName>
        <fullName evidence="8">Major facilitator superfamily (MFS) profile domain-containing protein</fullName>
    </recommendedName>
</protein>
<reference evidence="9 10" key="1">
    <citation type="submission" date="2018-11" db="EMBL/GenBank/DDBJ databases">
        <authorList>
            <consortium name="Pathogen Informatics"/>
        </authorList>
    </citation>
    <scope>NUCLEOTIDE SEQUENCE [LARGE SCALE GENOMIC DNA]</scope>
</reference>
<evidence type="ECO:0000256" key="2">
    <source>
        <dbReference type="ARBA" id="ARBA00022448"/>
    </source>
</evidence>
<accession>A0A3P7IGG1</accession>
<dbReference type="Proteomes" id="UP000270094">
    <property type="component" value="Unassembled WGS sequence"/>
</dbReference>
<dbReference type="Gene3D" id="1.20.1250.20">
    <property type="entry name" value="MFS general substrate transporter like domains"/>
    <property type="match status" value="1"/>
</dbReference>
<dbReference type="EMBL" id="UYYB01001536">
    <property type="protein sequence ID" value="VDM65849.1"/>
    <property type="molecule type" value="Genomic_DNA"/>
</dbReference>
<name>A0A3P7IGG1_STRVU</name>
<feature type="transmembrane region" description="Helical" evidence="7">
    <location>
        <begin position="126"/>
        <end position="145"/>
    </location>
</feature>
<evidence type="ECO:0000256" key="5">
    <source>
        <dbReference type="ARBA" id="ARBA00023136"/>
    </source>
</evidence>
<dbReference type="CDD" id="cd17328">
    <property type="entry name" value="MFS_spinster_like"/>
    <property type="match status" value="1"/>
</dbReference>
<comment type="subcellular location">
    <subcellularLocation>
        <location evidence="1">Membrane</location>
        <topology evidence="1">Multi-pass membrane protein</topology>
    </subcellularLocation>
</comment>
<feature type="transmembrane region" description="Helical" evidence="7">
    <location>
        <begin position="157"/>
        <end position="177"/>
    </location>
</feature>
<dbReference type="PROSITE" id="PS50850">
    <property type="entry name" value="MFS"/>
    <property type="match status" value="1"/>
</dbReference>
<dbReference type="AlphaFoldDB" id="A0A3P7IGG1"/>
<keyword evidence="4 7" id="KW-1133">Transmembrane helix</keyword>
<evidence type="ECO:0000256" key="6">
    <source>
        <dbReference type="ARBA" id="ARBA00024338"/>
    </source>
</evidence>
<keyword evidence="10" id="KW-1185">Reference proteome</keyword>
<dbReference type="GO" id="GO:0022857">
    <property type="term" value="F:transmembrane transporter activity"/>
    <property type="evidence" value="ECO:0007669"/>
    <property type="project" value="InterPro"/>
</dbReference>
<dbReference type="SUPFAM" id="SSF103473">
    <property type="entry name" value="MFS general substrate transporter"/>
    <property type="match status" value="1"/>
</dbReference>
<sequence>MSILIAINLLNYMDRFTVAGVLTNIQTFFGINDADAGLLQTIYMIFFMLASPIYGFFGDRYNRKYIMTAGLTLWTSTVLVSTFVPKNTFWLFLFLRGVVGAGEASYSTIAPSVIADMFAGSSRSRMLMLFYFAIPCGSGLGFIIATRVAAITGDWTWGVRITVFLGIACVALIYTFVKEPERGAAEREKGEIAKSLKATSYCEDLKWLTTNMTYIFGTAAYTAIVFMVGTLSWWAPTTIEHSVAHEKGLNSTDLLPAEDKARQVFGFIAFSINLIFGALTCVGGIVGVGLGSVLSMLLRNGVGPFKHCQTVRSDPIICGVGALIGVPTLYFSLHLIPVDLKAAWVCLHAVDK</sequence>
<evidence type="ECO:0000313" key="9">
    <source>
        <dbReference type="EMBL" id="VDM65849.1"/>
    </source>
</evidence>
<dbReference type="OrthoDB" id="6770063at2759"/>
<dbReference type="InterPro" id="IPR011701">
    <property type="entry name" value="MFS"/>
</dbReference>